<sequence length="85" mass="8679">MSFDETITYVEAVIIVGCLIYTGAVVLDSLTSASLINATGSFSGTVTDVANMWSGATGMIATVIIIGAAAIIIKMVMGFRKGGEA</sequence>
<dbReference type="EMBL" id="AE008384">
    <property type="protein sequence ID" value="AAM32458.1"/>
    <property type="molecule type" value="Genomic_DNA"/>
</dbReference>
<dbReference type="GeneID" id="1481104"/>
<dbReference type="AlphaFoldDB" id="Q8PTF3"/>
<organism evidence="2 3">
    <name type="scientific">Methanosarcina mazei (strain ATCC BAA-159 / DSM 3647 / Goe1 / Go1 / JCM 11833 / OCM 88)</name>
    <name type="common">Methanosarcina frisia</name>
    <dbReference type="NCBI Taxonomy" id="192952"/>
    <lineage>
        <taxon>Archaea</taxon>
        <taxon>Methanobacteriati</taxon>
        <taxon>Methanobacteriota</taxon>
        <taxon>Stenosarchaea group</taxon>
        <taxon>Methanomicrobia</taxon>
        <taxon>Methanosarcinales</taxon>
        <taxon>Methanosarcinaceae</taxon>
        <taxon>Methanosarcina</taxon>
    </lineage>
</organism>
<proteinExistence type="predicted"/>
<feature type="transmembrane region" description="Helical" evidence="1">
    <location>
        <begin position="56"/>
        <end position="77"/>
    </location>
</feature>
<protein>
    <submittedName>
        <fullName evidence="2">Uncharacterized protein</fullName>
    </submittedName>
</protein>
<dbReference type="Proteomes" id="UP000000595">
    <property type="component" value="Chromosome"/>
</dbReference>
<name>Q8PTF3_METMA</name>
<dbReference type="HOGENOM" id="CLU_2504979_0_0_2"/>
<reference evidence="2 3" key="1">
    <citation type="journal article" date="2002" name="J. Mol. Microbiol. Biotechnol.">
        <title>The genome of Methanosarcina mazei: evidence for lateral gene transfer between Bacteria and Archaea.</title>
        <authorList>
            <person name="Deppenmeier U."/>
            <person name="Johann A."/>
            <person name="Hartsch T."/>
            <person name="Merkl R."/>
            <person name="Schmitz R.A."/>
            <person name="Martinez-Arias R."/>
            <person name="Henne A."/>
            <person name="Wiezer A."/>
            <person name="Baumer S."/>
            <person name="Jacobi C."/>
            <person name="Bruggemann H."/>
            <person name="Lienard T."/>
            <person name="Christmann A."/>
            <person name="Bomeke M."/>
            <person name="Steckel S."/>
            <person name="Bhattacharyya A."/>
            <person name="Lykidis A."/>
            <person name="Overbeek R."/>
            <person name="Klenk H.P."/>
            <person name="Gunsalus R.P."/>
            <person name="Fritz H.J."/>
            <person name="Gottschalk G."/>
        </authorList>
    </citation>
    <scope>NUCLEOTIDE SEQUENCE [LARGE SCALE GENOMIC DNA]</scope>
    <source>
        <strain evidence="3">ATCC BAA-159 / DSM 3647 / Goe1 / Go1 / JCM 11833 / OCM 88</strain>
    </source>
</reference>
<keyword evidence="1" id="KW-1133">Transmembrane helix</keyword>
<accession>Q8PTF3</accession>
<keyword evidence="1" id="KW-0812">Transmembrane</keyword>
<feature type="transmembrane region" description="Helical" evidence="1">
    <location>
        <begin position="12"/>
        <end position="36"/>
    </location>
</feature>
<dbReference type="RefSeq" id="WP_011034671.1">
    <property type="nucleotide sequence ID" value="NC_003901.1"/>
</dbReference>
<evidence type="ECO:0000313" key="3">
    <source>
        <dbReference type="Proteomes" id="UP000000595"/>
    </source>
</evidence>
<dbReference type="PATRIC" id="fig|192952.21.peg.3184"/>
<dbReference type="KEGG" id="mma:MM_2762"/>
<evidence type="ECO:0000256" key="1">
    <source>
        <dbReference type="SAM" id="Phobius"/>
    </source>
</evidence>
<evidence type="ECO:0000313" key="2">
    <source>
        <dbReference type="EMBL" id="AAM32458.1"/>
    </source>
</evidence>
<keyword evidence="1" id="KW-0472">Membrane</keyword>
<gene>
    <name evidence="2" type="ordered locus">MM_2762</name>
</gene>